<protein>
    <submittedName>
        <fullName evidence="1">Uncharacterized protein</fullName>
    </submittedName>
</protein>
<dbReference type="AlphaFoldDB" id="A0A0A8Z884"/>
<dbReference type="EMBL" id="GBRH01262879">
    <property type="protein sequence ID" value="JAD35016.1"/>
    <property type="molecule type" value="Transcribed_RNA"/>
</dbReference>
<evidence type="ECO:0000313" key="1">
    <source>
        <dbReference type="EMBL" id="JAD35016.1"/>
    </source>
</evidence>
<sequence length="62" mass="7249">MGNIFRQDSNYGQDNKRTEIDWKRKSSLDQNNLSTRSLLKPPIASIKNAELMLQFVFKKKCC</sequence>
<organism evidence="1">
    <name type="scientific">Arundo donax</name>
    <name type="common">Giant reed</name>
    <name type="synonym">Donax arundinaceus</name>
    <dbReference type="NCBI Taxonomy" id="35708"/>
    <lineage>
        <taxon>Eukaryota</taxon>
        <taxon>Viridiplantae</taxon>
        <taxon>Streptophyta</taxon>
        <taxon>Embryophyta</taxon>
        <taxon>Tracheophyta</taxon>
        <taxon>Spermatophyta</taxon>
        <taxon>Magnoliopsida</taxon>
        <taxon>Liliopsida</taxon>
        <taxon>Poales</taxon>
        <taxon>Poaceae</taxon>
        <taxon>PACMAD clade</taxon>
        <taxon>Arundinoideae</taxon>
        <taxon>Arundineae</taxon>
        <taxon>Arundo</taxon>
    </lineage>
</organism>
<reference evidence="1" key="1">
    <citation type="submission" date="2014-09" db="EMBL/GenBank/DDBJ databases">
        <authorList>
            <person name="Magalhaes I.L.F."/>
            <person name="Oliveira U."/>
            <person name="Santos F.R."/>
            <person name="Vidigal T.H.D.A."/>
            <person name="Brescovit A.D."/>
            <person name="Santos A.J."/>
        </authorList>
    </citation>
    <scope>NUCLEOTIDE SEQUENCE</scope>
    <source>
        <tissue evidence="1">Shoot tissue taken approximately 20 cm above the soil surface</tissue>
    </source>
</reference>
<name>A0A0A8Z884_ARUDO</name>
<accession>A0A0A8Z884</accession>
<proteinExistence type="predicted"/>
<reference evidence="1" key="2">
    <citation type="journal article" date="2015" name="Data Brief">
        <title>Shoot transcriptome of the giant reed, Arundo donax.</title>
        <authorList>
            <person name="Barrero R.A."/>
            <person name="Guerrero F.D."/>
            <person name="Moolhuijzen P."/>
            <person name="Goolsby J.A."/>
            <person name="Tidwell J."/>
            <person name="Bellgard S.E."/>
            <person name="Bellgard M.I."/>
        </authorList>
    </citation>
    <scope>NUCLEOTIDE SEQUENCE</scope>
    <source>
        <tissue evidence="1">Shoot tissue taken approximately 20 cm above the soil surface</tissue>
    </source>
</reference>